<comment type="caution">
    <text evidence="1">The sequence shown here is derived from an EMBL/GenBank/DDBJ whole genome shotgun (WGS) entry which is preliminary data.</text>
</comment>
<dbReference type="Proteomes" id="UP000021210">
    <property type="component" value="Unassembled WGS sequence"/>
</dbReference>
<gene>
    <name evidence="1" type="ORF">I542_0391</name>
</gene>
<dbReference type="EMBL" id="JAOH01000002">
    <property type="protein sequence ID" value="EUA60260.1"/>
    <property type="molecule type" value="Genomic_DNA"/>
</dbReference>
<reference evidence="1 2" key="1">
    <citation type="submission" date="2013-12" db="EMBL/GenBank/DDBJ databases">
        <authorList>
            <person name="Zelazny A."/>
            <person name="Olivier K."/>
            <person name="Holland S."/>
            <person name="Lenaerts A."/>
            <person name="Ordway D."/>
            <person name="DeGroote M.A."/>
            <person name="Parker T."/>
            <person name="Sizemore C."/>
            <person name="Tallon L.J."/>
            <person name="Sadzewicz L.K."/>
            <person name="Sengamalay N."/>
            <person name="Fraser C.M."/>
            <person name="Hine E."/>
            <person name="Shefchek K.A."/>
            <person name="Das S.P."/>
            <person name="Tettelin H."/>
        </authorList>
    </citation>
    <scope>NUCLEOTIDE SEQUENCE [LARGE SCALE GENOMIC DNA]</scope>
    <source>
        <strain evidence="1 2">1948</strain>
    </source>
</reference>
<accession>A0A829QCQ2</accession>
<protein>
    <submittedName>
        <fullName evidence="1">Uncharacterized protein</fullName>
    </submittedName>
</protein>
<sequence>MSDEPSDAQKLIAEVIATHRALFDGEACDACDWKFTNEYYGHDEHVAVEVDKALGGLTRKRRIDYQWRETGEVHHDRFFEGKPVPKTRLHYVQQSRWASGWTVTE</sequence>
<evidence type="ECO:0000313" key="1">
    <source>
        <dbReference type="EMBL" id="EUA60260.1"/>
    </source>
</evidence>
<name>A0A829QCQ2_9MYCO</name>
<organism evidence="1 2">
    <name type="scientific">Mycobacteroides abscessus 1948</name>
    <dbReference type="NCBI Taxonomy" id="1299323"/>
    <lineage>
        <taxon>Bacteria</taxon>
        <taxon>Bacillati</taxon>
        <taxon>Actinomycetota</taxon>
        <taxon>Actinomycetes</taxon>
        <taxon>Mycobacteriales</taxon>
        <taxon>Mycobacteriaceae</taxon>
        <taxon>Mycobacteroides</taxon>
        <taxon>Mycobacteroides abscessus</taxon>
    </lineage>
</organism>
<proteinExistence type="predicted"/>
<dbReference type="AlphaFoldDB" id="A0A829QCQ2"/>
<evidence type="ECO:0000313" key="2">
    <source>
        <dbReference type="Proteomes" id="UP000021210"/>
    </source>
</evidence>